<dbReference type="SUPFAM" id="SSF53955">
    <property type="entry name" value="Lysozyme-like"/>
    <property type="match status" value="1"/>
</dbReference>
<evidence type="ECO:0000313" key="3">
    <source>
        <dbReference type="Proteomes" id="UP000237752"/>
    </source>
</evidence>
<keyword evidence="3" id="KW-1185">Reference proteome</keyword>
<dbReference type="Gene3D" id="2.70.70.10">
    <property type="entry name" value="Glucose Permease (Domain IIA)"/>
    <property type="match status" value="1"/>
</dbReference>
<protein>
    <submittedName>
        <fullName evidence="2">Peptidase M23-like protein</fullName>
    </submittedName>
</protein>
<dbReference type="AlphaFoldDB" id="A0A2T1A5U3"/>
<dbReference type="InterPro" id="IPR023346">
    <property type="entry name" value="Lysozyme-like_dom_sf"/>
</dbReference>
<reference evidence="2 3" key="1">
    <citation type="submission" date="2018-03" db="EMBL/GenBank/DDBJ databases">
        <title>Genomic Encyclopedia of Archaeal and Bacterial Type Strains, Phase II (KMG-II): from individual species to whole genera.</title>
        <authorList>
            <person name="Goeker M."/>
        </authorList>
    </citation>
    <scope>NUCLEOTIDE SEQUENCE [LARGE SCALE GENOMIC DNA]</scope>
    <source>
        <strain evidence="2 3">DSM 100065</strain>
    </source>
</reference>
<gene>
    <name evidence="2" type="ORF">CLV47_10184</name>
</gene>
<proteinExistence type="predicted"/>
<comment type="caution">
    <text evidence="2">The sequence shown here is derived from an EMBL/GenBank/DDBJ whole genome shotgun (WGS) entry which is preliminary data.</text>
</comment>
<dbReference type="InterPro" id="IPR008258">
    <property type="entry name" value="Transglycosylase_SLT_dom_1"/>
</dbReference>
<accession>A0A2T1A5U3</accession>
<dbReference type="Pfam" id="PF01464">
    <property type="entry name" value="SLT"/>
    <property type="match status" value="1"/>
</dbReference>
<dbReference type="CDD" id="cd00254">
    <property type="entry name" value="LT-like"/>
    <property type="match status" value="1"/>
</dbReference>
<evidence type="ECO:0000259" key="1">
    <source>
        <dbReference type="Pfam" id="PF01464"/>
    </source>
</evidence>
<dbReference type="EMBL" id="PVUE01000001">
    <property type="protein sequence ID" value="PRZ43960.1"/>
    <property type="molecule type" value="Genomic_DNA"/>
</dbReference>
<dbReference type="OrthoDB" id="9815778at2"/>
<dbReference type="CDD" id="cd12797">
    <property type="entry name" value="M23_peptidase"/>
    <property type="match status" value="1"/>
</dbReference>
<dbReference type="InterPro" id="IPR011055">
    <property type="entry name" value="Dup_hybrid_motif"/>
</dbReference>
<dbReference type="Gene3D" id="1.10.530.10">
    <property type="match status" value="1"/>
</dbReference>
<sequence>MPASILAGLLEAESGWNPKATSPASAQGLAQFMPATWNAYGTGDPFDPKAAIAALGAYIGALLTSVTPIATSTSSDPVVLALAAYNAGPARIEQYQGVPPFAETQKYVQKIPEPAQQTNSGNCTTPGALDPALPPVGPGEWVMPLPGAVLTSPFGMRWGVLHAGIDLATPRGQPAGTVTAPVDLFITYATCGTDGYGCSVVGAFKDGTGFQMRFGHMATGSLKVTAGDTVKAGTDR</sequence>
<name>A0A2T1A5U3_9ACTN</name>
<dbReference type="PANTHER" id="PTHR37423:SF2">
    <property type="entry name" value="MEMBRANE-BOUND LYTIC MUREIN TRANSGLYCOSYLASE C"/>
    <property type="match status" value="1"/>
</dbReference>
<dbReference type="PANTHER" id="PTHR37423">
    <property type="entry name" value="SOLUBLE LYTIC MUREIN TRANSGLYCOSYLASE-RELATED"/>
    <property type="match status" value="1"/>
</dbReference>
<organism evidence="2 3">
    <name type="scientific">Antricoccus suffuscus</name>
    <dbReference type="NCBI Taxonomy" id="1629062"/>
    <lineage>
        <taxon>Bacteria</taxon>
        <taxon>Bacillati</taxon>
        <taxon>Actinomycetota</taxon>
        <taxon>Actinomycetes</taxon>
        <taxon>Geodermatophilales</taxon>
        <taxon>Antricoccaceae</taxon>
        <taxon>Antricoccus</taxon>
    </lineage>
</organism>
<dbReference type="SUPFAM" id="SSF51261">
    <property type="entry name" value="Duplicated hybrid motif"/>
    <property type="match status" value="1"/>
</dbReference>
<feature type="domain" description="Transglycosylase SLT" evidence="1">
    <location>
        <begin position="3"/>
        <end position="106"/>
    </location>
</feature>
<dbReference type="RefSeq" id="WP_106347026.1">
    <property type="nucleotide sequence ID" value="NZ_PVUE01000001.1"/>
</dbReference>
<evidence type="ECO:0000313" key="2">
    <source>
        <dbReference type="EMBL" id="PRZ43960.1"/>
    </source>
</evidence>
<dbReference type="Proteomes" id="UP000237752">
    <property type="component" value="Unassembled WGS sequence"/>
</dbReference>